<evidence type="ECO:0000313" key="3">
    <source>
        <dbReference type="Proteomes" id="UP000460272"/>
    </source>
</evidence>
<feature type="transmembrane region" description="Helical" evidence="1">
    <location>
        <begin position="414"/>
        <end position="435"/>
    </location>
</feature>
<feature type="transmembrane region" description="Helical" evidence="1">
    <location>
        <begin position="367"/>
        <end position="393"/>
    </location>
</feature>
<sequence>MDAADSGTSGLRGEPPVTAPWARLARTAVLRAARRAGDWGRRPPAQHLLAFAAYLAAFVIAAGLPLARHLNVPNLRQYWTDVQFYTWSLRWWPYAVSHWTNPLFSAQIGAPHGYDLAWASTAPAVDLAMWPVTAAFGAVVAYNVMLLLVPPLSGLATFAAARRLTGRFWPSLAAGAVYAFCPYELTHTWQGQPNLTMIALFPLLVYLALRWWDGSLSTASFVGWTALALALEFYTFDEGFFELTPVLAGVVAIGFLVARRVDRPDVARLAGLTAMAYAGAVVASAPYLVYALRHSHASFSRQRPGFSLPLIRLVVPASSQVFGVASLAGYSGRIGRTGIDNYVGIPLLLILVLLAGLTWRRSRLGRLLLFGFAFVIALAVGPDLAVTGIKHTYPVPWRGLWALPIARSAEPSRFIVFGVLILALALALWLAAPLGHTPYRTGHRPYRMGHWPYRAARWGLGLLAVAAILTDSPTAYQAISPLPSNYKAPATMHAVNQLPPFITQGMYRRVLHPGEIVVILTHRGNAGMLFQAATDFYFRIAGGYINASLTPVNAIPHPITLLANPSRKAFGLFDAYLRSSGVGAIVVEQAWEEPWMNLSRLGMHGISVGGVTVYPMGPWLVAQAPVHPALCAATSARC</sequence>
<name>A0A6P2BUH7_9ACTN</name>
<gene>
    <name evidence="2" type="ORF">EAS64_28010</name>
</gene>
<protein>
    <recommendedName>
        <fullName evidence="4">YfhO family protein</fullName>
    </recommendedName>
</protein>
<feature type="transmembrane region" description="Helical" evidence="1">
    <location>
        <begin position="342"/>
        <end position="361"/>
    </location>
</feature>
<proteinExistence type="predicted"/>
<dbReference type="RefSeq" id="WP_145857806.1">
    <property type="nucleotide sequence ID" value="NZ_RPFW01000005.1"/>
</dbReference>
<dbReference type="Proteomes" id="UP000460272">
    <property type="component" value="Unassembled WGS sequence"/>
</dbReference>
<evidence type="ECO:0000313" key="2">
    <source>
        <dbReference type="EMBL" id="TVZ02620.1"/>
    </source>
</evidence>
<feature type="transmembrane region" description="Helical" evidence="1">
    <location>
        <begin position="240"/>
        <end position="257"/>
    </location>
</feature>
<feature type="transmembrane region" description="Helical" evidence="1">
    <location>
        <begin position="269"/>
        <end position="290"/>
    </location>
</feature>
<organism evidence="2 3">
    <name type="scientific">Trebonia kvetii</name>
    <dbReference type="NCBI Taxonomy" id="2480626"/>
    <lineage>
        <taxon>Bacteria</taxon>
        <taxon>Bacillati</taxon>
        <taxon>Actinomycetota</taxon>
        <taxon>Actinomycetes</taxon>
        <taxon>Streptosporangiales</taxon>
        <taxon>Treboniaceae</taxon>
        <taxon>Trebonia</taxon>
    </lineage>
</organism>
<evidence type="ECO:0008006" key="4">
    <source>
        <dbReference type="Google" id="ProtNLM"/>
    </source>
</evidence>
<feature type="transmembrane region" description="Helical" evidence="1">
    <location>
        <begin position="191"/>
        <end position="209"/>
    </location>
</feature>
<keyword evidence="1" id="KW-0472">Membrane</keyword>
<dbReference type="AlphaFoldDB" id="A0A6P2BUH7"/>
<evidence type="ECO:0000256" key="1">
    <source>
        <dbReference type="SAM" id="Phobius"/>
    </source>
</evidence>
<keyword evidence="1" id="KW-0812">Transmembrane</keyword>
<feature type="transmembrane region" description="Helical" evidence="1">
    <location>
        <begin position="48"/>
        <end position="67"/>
    </location>
</feature>
<feature type="transmembrane region" description="Helical" evidence="1">
    <location>
        <begin position="455"/>
        <end position="476"/>
    </location>
</feature>
<comment type="caution">
    <text evidence="2">The sequence shown here is derived from an EMBL/GenBank/DDBJ whole genome shotgun (WGS) entry which is preliminary data.</text>
</comment>
<keyword evidence="3" id="KW-1185">Reference proteome</keyword>
<accession>A0A6P2BUH7</accession>
<dbReference type="OrthoDB" id="2369748at2"/>
<feature type="transmembrane region" description="Helical" evidence="1">
    <location>
        <begin position="216"/>
        <end position="234"/>
    </location>
</feature>
<reference evidence="2 3" key="1">
    <citation type="submission" date="2018-11" db="EMBL/GenBank/DDBJ databases">
        <title>Trebonia kvetii gen.nov., sp.nov., a novel acidophilic actinobacterium, and proposal of the new actinobacterial family Treboniaceae fam. nov.</title>
        <authorList>
            <person name="Rapoport D."/>
            <person name="Sagova-Mareckova M."/>
            <person name="Sedlacek I."/>
            <person name="Provaznik J."/>
            <person name="Kralova S."/>
            <person name="Pavlinic D."/>
            <person name="Benes V."/>
            <person name="Kopecky J."/>
        </authorList>
    </citation>
    <scope>NUCLEOTIDE SEQUENCE [LARGE SCALE GENOMIC DNA]</scope>
    <source>
        <strain evidence="2 3">15Tr583</strain>
    </source>
</reference>
<keyword evidence="1" id="KW-1133">Transmembrane helix</keyword>
<dbReference type="EMBL" id="RPFW01000005">
    <property type="protein sequence ID" value="TVZ02620.1"/>
    <property type="molecule type" value="Genomic_DNA"/>
</dbReference>